<proteinExistence type="predicted"/>
<sequence>MVHVVRTGSILNTMGHLVLGDDGWNASFGVSFRNHGYLLSSRNELVVSGGQRARLGAGADTTRERISNSGKRCTGTSRCCQAPLTVSSPPTGVQVRWLCTGNHTVEQKLAPVNVFVAEEGWVDRTGLVGANELHEAPLLLRWMVRQGLPQRNDCADDVRRELCKSQDSECRAQQPGYTCFCQTGYDGNPYISGGCL</sequence>
<keyword evidence="2" id="KW-1185">Reference proteome</keyword>
<reference evidence="1" key="1">
    <citation type="journal article" date="2018" name="DNA Res.">
        <title>Multiple hybrid de novo genome assembly of finger millet, an orphan allotetraploid crop.</title>
        <authorList>
            <person name="Hatakeyama M."/>
            <person name="Aluri S."/>
            <person name="Balachadran M.T."/>
            <person name="Sivarajan S.R."/>
            <person name="Patrignani A."/>
            <person name="Gruter S."/>
            <person name="Poveda L."/>
            <person name="Shimizu-Inatsugi R."/>
            <person name="Baeten J."/>
            <person name="Francoijs K.J."/>
            <person name="Nataraja K.N."/>
            <person name="Reddy Y.A.N."/>
            <person name="Phadnis S."/>
            <person name="Ravikumar R.L."/>
            <person name="Schlapbach R."/>
            <person name="Sreeman S.M."/>
            <person name="Shimizu K.K."/>
        </authorList>
    </citation>
    <scope>NUCLEOTIDE SEQUENCE</scope>
</reference>
<accession>A0AAV5FIK5</accession>
<gene>
    <name evidence="1" type="primary">gb23322</name>
    <name evidence="1" type="ORF">PR202_gb23322</name>
</gene>
<organism evidence="1 2">
    <name type="scientific">Eleusine coracana subsp. coracana</name>
    <dbReference type="NCBI Taxonomy" id="191504"/>
    <lineage>
        <taxon>Eukaryota</taxon>
        <taxon>Viridiplantae</taxon>
        <taxon>Streptophyta</taxon>
        <taxon>Embryophyta</taxon>
        <taxon>Tracheophyta</taxon>
        <taxon>Spermatophyta</taxon>
        <taxon>Magnoliopsida</taxon>
        <taxon>Liliopsida</taxon>
        <taxon>Poales</taxon>
        <taxon>Poaceae</taxon>
        <taxon>PACMAD clade</taxon>
        <taxon>Chloridoideae</taxon>
        <taxon>Cynodonteae</taxon>
        <taxon>Eleusininae</taxon>
        <taxon>Eleusine</taxon>
    </lineage>
</organism>
<reference evidence="1" key="2">
    <citation type="submission" date="2021-12" db="EMBL/GenBank/DDBJ databases">
        <title>Resequencing data analysis of finger millet.</title>
        <authorList>
            <person name="Hatakeyama M."/>
            <person name="Aluri S."/>
            <person name="Balachadran M.T."/>
            <person name="Sivarajan S.R."/>
            <person name="Poveda L."/>
            <person name="Shimizu-Inatsugi R."/>
            <person name="Schlapbach R."/>
            <person name="Sreeman S.M."/>
            <person name="Shimizu K.K."/>
        </authorList>
    </citation>
    <scope>NUCLEOTIDE SEQUENCE</scope>
</reference>
<evidence type="ECO:0000313" key="2">
    <source>
        <dbReference type="Proteomes" id="UP001054889"/>
    </source>
</evidence>
<protein>
    <submittedName>
        <fullName evidence="1">Uncharacterized protein</fullName>
    </submittedName>
</protein>
<evidence type="ECO:0000313" key="1">
    <source>
        <dbReference type="EMBL" id="GJN34640.1"/>
    </source>
</evidence>
<name>A0AAV5FIK5_ELECO</name>
<comment type="caution">
    <text evidence="1">The sequence shown here is derived from an EMBL/GenBank/DDBJ whole genome shotgun (WGS) entry which is preliminary data.</text>
</comment>
<dbReference type="Proteomes" id="UP001054889">
    <property type="component" value="Unassembled WGS sequence"/>
</dbReference>
<dbReference type="PANTHER" id="PTHR33491">
    <property type="entry name" value="OSJNBA0016N04.9 PROTEIN"/>
    <property type="match status" value="1"/>
</dbReference>
<dbReference type="AlphaFoldDB" id="A0AAV5FIK5"/>
<dbReference type="EMBL" id="BQKI01000085">
    <property type="protein sequence ID" value="GJN34640.1"/>
    <property type="molecule type" value="Genomic_DNA"/>
</dbReference>